<evidence type="ECO:0000256" key="8">
    <source>
        <dbReference type="SAM" id="MobiDB-lite"/>
    </source>
</evidence>
<evidence type="ECO:0000256" key="2">
    <source>
        <dbReference type="ARBA" id="ARBA00005585"/>
    </source>
</evidence>
<dbReference type="FunFam" id="1.20.1640.10:FF:000013">
    <property type="entry name" value="PaTched Related family"/>
    <property type="match status" value="1"/>
</dbReference>
<evidence type="ECO:0000313" key="12">
    <source>
        <dbReference type="Proteomes" id="UP001620645"/>
    </source>
</evidence>
<comment type="caution">
    <text evidence="11">The sequence shown here is derived from an EMBL/GenBank/DDBJ whole genome shotgun (WGS) entry which is preliminary data.</text>
</comment>
<evidence type="ECO:0000256" key="3">
    <source>
        <dbReference type="ARBA" id="ARBA00022475"/>
    </source>
</evidence>
<gene>
    <name evidence="11" type="ORF">niasHS_001973</name>
</gene>
<dbReference type="GO" id="GO:0005886">
    <property type="term" value="C:plasma membrane"/>
    <property type="evidence" value="ECO:0007669"/>
    <property type="project" value="UniProtKB-SubCell"/>
</dbReference>
<feature type="transmembrane region" description="Helical" evidence="9">
    <location>
        <begin position="383"/>
        <end position="405"/>
    </location>
</feature>
<evidence type="ECO:0000256" key="6">
    <source>
        <dbReference type="ARBA" id="ARBA00023136"/>
    </source>
</evidence>
<keyword evidence="7" id="KW-0325">Glycoprotein</keyword>
<dbReference type="PROSITE" id="PS50156">
    <property type="entry name" value="SSD"/>
    <property type="match status" value="1"/>
</dbReference>
<evidence type="ECO:0000256" key="7">
    <source>
        <dbReference type="ARBA" id="ARBA00023180"/>
    </source>
</evidence>
<dbReference type="Proteomes" id="UP001620645">
    <property type="component" value="Unassembled WGS sequence"/>
</dbReference>
<comment type="subcellular location">
    <subcellularLocation>
        <location evidence="1">Cell membrane</location>
        <topology evidence="1">Multi-pass membrane protein</topology>
    </subcellularLocation>
</comment>
<dbReference type="Pfam" id="PF02460">
    <property type="entry name" value="Patched"/>
    <property type="match status" value="1"/>
</dbReference>
<reference evidence="11 12" key="1">
    <citation type="submission" date="2024-10" db="EMBL/GenBank/DDBJ databases">
        <authorList>
            <person name="Kim D."/>
        </authorList>
    </citation>
    <scope>NUCLEOTIDE SEQUENCE [LARGE SCALE GENOMIC DNA]</scope>
    <source>
        <strain evidence="11">Taebaek</strain>
    </source>
</reference>
<feature type="transmembrane region" description="Helical" evidence="9">
    <location>
        <begin position="609"/>
        <end position="634"/>
    </location>
</feature>
<dbReference type="PANTHER" id="PTHR10796:SF122">
    <property type="entry name" value="SSD DOMAIN-CONTAINING PROTEIN"/>
    <property type="match status" value="1"/>
</dbReference>
<comment type="similarity">
    <text evidence="2">Belongs to the patched family.</text>
</comment>
<name>A0ABD2K5H0_HETSC</name>
<dbReference type="SUPFAM" id="SSF82866">
    <property type="entry name" value="Multidrug efflux transporter AcrB transmembrane domain"/>
    <property type="match status" value="2"/>
</dbReference>
<dbReference type="InterPro" id="IPR000731">
    <property type="entry name" value="SSD"/>
</dbReference>
<feature type="domain" description="SSD" evidence="10">
    <location>
        <begin position="322"/>
        <end position="497"/>
    </location>
</feature>
<dbReference type="AlphaFoldDB" id="A0ABD2K5H0"/>
<accession>A0ABD2K5H0</accession>
<keyword evidence="4 9" id="KW-0812">Transmembrane</keyword>
<evidence type="ECO:0000256" key="1">
    <source>
        <dbReference type="ARBA" id="ARBA00004651"/>
    </source>
</evidence>
<feature type="transmembrane region" description="Helical" evidence="9">
    <location>
        <begin position="469"/>
        <end position="498"/>
    </location>
</feature>
<dbReference type="Gene3D" id="1.20.1640.10">
    <property type="entry name" value="Multidrug efflux transporter AcrB transmembrane domain"/>
    <property type="match status" value="2"/>
</dbReference>
<dbReference type="InterPro" id="IPR003392">
    <property type="entry name" value="PTHD_SSD"/>
</dbReference>
<proteinExistence type="inferred from homology"/>
<evidence type="ECO:0000256" key="9">
    <source>
        <dbReference type="SAM" id="Phobius"/>
    </source>
</evidence>
<dbReference type="InterPro" id="IPR051697">
    <property type="entry name" value="Patched_domain-protein"/>
</dbReference>
<protein>
    <recommendedName>
        <fullName evidence="10">SSD domain-containing protein</fullName>
    </recommendedName>
</protein>
<feature type="compositionally biased region" description="Low complexity" evidence="8">
    <location>
        <begin position="552"/>
        <end position="567"/>
    </location>
</feature>
<feature type="transmembrane region" description="Helical" evidence="9">
    <location>
        <begin position="320"/>
        <end position="345"/>
    </location>
</feature>
<feature type="transmembrane region" description="Helical" evidence="9">
    <location>
        <begin position="354"/>
        <end position="377"/>
    </location>
</feature>
<organism evidence="11 12">
    <name type="scientific">Heterodera schachtii</name>
    <name type="common">Sugarbeet cyst nematode worm</name>
    <name type="synonym">Tylenchus schachtii</name>
    <dbReference type="NCBI Taxonomy" id="97005"/>
    <lineage>
        <taxon>Eukaryota</taxon>
        <taxon>Metazoa</taxon>
        <taxon>Ecdysozoa</taxon>
        <taxon>Nematoda</taxon>
        <taxon>Chromadorea</taxon>
        <taxon>Rhabditida</taxon>
        <taxon>Tylenchina</taxon>
        <taxon>Tylenchomorpha</taxon>
        <taxon>Tylenchoidea</taxon>
        <taxon>Heteroderidae</taxon>
        <taxon>Heteroderinae</taxon>
        <taxon>Heterodera</taxon>
    </lineage>
</organism>
<keyword evidence="5 9" id="KW-1133">Transmembrane helix</keyword>
<evidence type="ECO:0000259" key="10">
    <source>
        <dbReference type="PROSITE" id="PS50156"/>
    </source>
</evidence>
<evidence type="ECO:0000256" key="5">
    <source>
        <dbReference type="ARBA" id="ARBA00022989"/>
    </source>
</evidence>
<feature type="region of interest" description="Disordered" evidence="8">
    <location>
        <begin position="547"/>
        <end position="579"/>
    </location>
</feature>
<evidence type="ECO:0000313" key="11">
    <source>
        <dbReference type="EMBL" id="KAL3098137.1"/>
    </source>
</evidence>
<feature type="transmembrane region" description="Helical" evidence="9">
    <location>
        <begin position="941"/>
        <end position="966"/>
    </location>
</feature>
<keyword evidence="6 9" id="KW-0472">Membrane</keyword>
<feature type="transmembrane region" description="Helical" evidence="9">
    <location>
        <begin position="869"/>
        <end position="890"/>
    </location>
</feature>
<feature type="transmembrane region" description="Helical" evidence="9">
    <location>
        <begin position="844"/>
        <end position="862"/>
    </location>
</feature>
<feature type="transmembrane region" description="Helical" evidence="9">
    <location>
        <begin position="444"/>
        <end position="463"/>
    </location>
</feature>
<feature type="transmembrane region" description="Helical" evidence="9">
    <location>
        <begin position="978"/>
        <end position="1000"/>
    </location>
</feature>
<dbReference type="PANTHER" id="PTHR10796">
    <property type="entry name" value="PATCHED-RELATED"/>
    <property type="match status" value="1"/>
</dbReference>
<keyword evidence="3" id="KW-1003">Cell membrane</keyword>
<evidence type="ECO:0000256" key="4">
    <source>
        <dbReference type="ARBA" id="ARBA00022692"/>
    </source>
</evidence>
<sequence length="1074" mass="119388">MHGQFSPAKAEHHLPAVGEVQDADGDHDGGQHAETIFVRALNRLFHASGRAIASYPWLFILVSTVLTAFCTVKMPLTPMSNDIADFTPLGARARRELQAYEAFFSNKGDPIALYVLVYAKQNGGNMLGVRELEEVVRLLNIVSERFVMFNSETGRNETFNEFCDNFCTINEPVRHFHSGLLLERNFGNSSIDHIDLGYPITTVLGRQLHMDPHFFGVKVAVSDSNGTVRSISVNQLRTENGQSVFDAPNSQLPNNIREIALVGLQFRAERPRGISKAATTAWERNVRQFVRGEFKSDVVNALVLSETFLTDEVVRAGLTLLPFLLIGFSIMVVFSSCTMSISAFYVRQMGTQKILLAVVACSCPFMACGTALGGMFWLGFRFGSLLCVTPFLVLALGVDDAYLMLNAWQRLRISLEKKLEQEGKPVSVEQIVQRLMAQVMVDTGASITITTLTNVLAFAIGALTPTPEIQLFSIGNAAAIVVVYIYQWTVFGSAMAIFGRWEFRTHPAAIAETPSISTPSSPVSSIGTSSALEEDNGRCWHFETGDSGIVKGGTSSSLSSESGEGTTADSAPDAHGRRRSGRRRGICHAFRHTARTICSRLLYYYCRALTNTACAVVVMMLLTAYLYISIFGLLNIRAELRPEQLFLRSSDVIELLHLRNEYIMPFYAVCMVFVNKPGNFSDPVQRQRWHSLVSDFEGLPSSVGRFSTKFWLRDYEQFVEQDPEDAAPPLNDLAAFEGIPLTERKRNELAEFLQWPEFQFWNGFLRLEPPSNTTSSANSSELVLSRFFFTTASYGTELREWSKRELLLGQWRRVADSYPELEVSVYEDDAKFLDLIPTMIPQTIQSSACTLLCMFLVCLLFMTNPGALLVSNFAIFSTCIGVFGIQSLLGTLLDPIFMSAAIMSIGFSVDIPAHIAYHFYKTSVGEKAGTSLDVEQRLMDCLATIGFPVLEAGLSTLICTSSLFFVDLHMARVFARTMTLVVAIGLLHGLLVIPVMFSLCNTIWRRERQRPTVTGHAVIWPTTVLENGHSNATEELAATKHHRQSERRRRSMLLTRKGSIGVPPTILTVNQCDR</sequence>
<keyword evidence="12" id="KW-1185">Reference proteome</keyword>
<feature type="transmembrane region" description="Helical" evidence="9">
    <location>
        <begin position="896"/>
        <end position="920"/>
    </location>
</feature>
<dbReference type="EMBL" id="JBICCN010000051">
    <property type="protein sequence ID" value="KAL3098137.1"/>
    <property type="molecule type" value="Genomic_DNA"/>
</dbReference>